<dbReference type="Proteomes" id="UP000053144">
    <property type="component" value="Chromosome 4"/>
</dbReference>
<organism evidence="4 5">
    <name type="scientific">Phaseolus angularis</name>
    <name type="common">Azuki bean</name>
    <name type="synonym">Vigna angularis</name>
    <dbReference type="NCBI Taxonomy" id="3914"/>
    <lineage>
        <taxon>Eukaryota</taxon>
        <taxon>Viridiplantae</taxon>
        <taxon>Streptophyta</taxon>
        <taxon>Embryophyta</taxon>
        <taxon>Tracheophyta</taxon>
        <taxon>Spermatophyta</taxon>
        <taxon>Magnoliopsida</taxon>
        <taxon>eudicotyledons</taxon>
        <taxon>Gunneridae</taxon>
        <taxon>Pentapetalae</taxon>
        <taxon>rosids</taxon>
        <taxon>fabids</taxon>
        <taxon>Fabales</taxon>
        <taxon>Fabaceae</taxon>
        <taxon>Papilionoideae</taxon>
        <taxon>50 kb inversion clade</taxon>
        <taxon>NPAAA clade</taxon>
        <taxon>indigoferoid/millettioid clade</taxon>
        <taxon>Phaseoleae</taxon>
        <taxon>Vigna</taxon>
    </lineage>
</organism>
<dbReference type="Gramene" id="KOM40026">
    <property type="protein sequence ID" value="KOM40026"/>
    <property type="gene ID" value="LR48_Vigan04g022400"/>
</dbReference>
<evidence type="ECO:0000313" key="6">
    <source>
        <dbReference type="Proteomes" id="UP000743370"/>
    </source>
</evidence>
<evidence type="ECO:0000313" key="5">
    <source>
        <dbReference type="Proteomes" id="UP000053144"/>
    </source>
</evidence>
<accession>A0A0L9UBH1</accession>
<evidence type="ECO:0000313" key="3">
    <source>
        <dbReference type="EMBL" id="KAG2398879.1"/>
    </source>
</evidence>
<sequence>MTSTTHTSLRRGIPTSIAANGTASGVTKKPTEYLDISSSDPDSDVSGQIPPSVGDLPYLQFLTFHKLPNLVGPIQPTIAKLTKLKSLIITNTGISGPLDRNQLTGPIPGSFGSFNKPGPDLILSHNQLSGPIPASVVNLDPERIDFSRNKLEGDASVLFGSKKRTQVLELSRNTLEFDLSPLTFPKTSLIWLDLNHNKVYGSIPVSLTKVEYLQHFNVSYNRLCGEIPQGGRLQRFDEFSYLHNKCLCGTPLPPCNSKADI</sequence>
<dbReference type="EMBL" id="JABFOF010000004">
    <property type="protein sequence ID" value="KAG2398879.1"/>
    <property type="molecule type" value="Genomic_DNA"/>
</dbReference>
<reference evidence="3 6" key="3">
    <citation type="submission" date="2020-05" db="EMBL/GenBank/DDBJ databases">
        <title>Vigna angularis (adzuki bean) Var. LongXiaoDou No. 4 denovo assembly.</title>
        <authorList>
            <person name="Xiang H."/>
        </authorList>
    </citation>
    <scope>NUCLEOTIDE SEQUENCE [LARGE SCALE GENOMIC DNA]</scope>
    <source>
        <tissue evidence="3">Leaf</tissue>
    </source>
</reference>
<dbReference type="SUPFAM" id="SSF52058">
    <property type="entry name" value="L domain-like"/>
    <property type="match status" value="1"/>
</dbReference>
<evidence type="ECO:0000313" key="4">
    <source>
        <dbReference type="EMBL" id="KOM40026.1"/>
    </source>
</evidence>
<dbReference type="EMBL" id="CM003374">
    <property type="protein sequence ID" value="KOM40026.1"/>
    <property type="molecule type" value="Genomic_DNA"/>
</dbReference>
<dbReference type="InterPro" id="IPR001611">
    <property type="entry name" value="Leu-rich_rpt"/>
</dbReference>
<dbReference type="OMA" id="PESFGMF"/>
<dbReference type="Pfam" id="PF00560">
    <property type="entry name" value="LRR_1"/>
    <property type="match status" value="3"/>
</dbReference>
<comment type="subcellular location">
    <subcellularLocation>
        <location evidence="1">Cell envelope</location>
    </subcellularLocation>
</comment>
<gene>
    <name evidence="3" type="ORF">HKW66_Vig0086400</name>
    <name evidence="4" type="ORF">LR48_Vigan04g022400</name>
</gene>
<dbReference type="STRING" id="3914.A0A0L9UBH1"/>
<reference evidence="4" key="2">
    <citation type="submission" date="2015-02" db="EMBL/GenBank/DDBJ databases">
        <authorList>
            <person name="Chooi Y.-H."/>
        </authorList>
    </citation>
    <scope>NUCLEOTIDE SEQUENCE</scope>
    <source>
        <tissue evidence="4">Seedling</tissue>
    </source>
</reference>
<evidence type="ECO:0000256" key="1">
    <source>
        <dbReference type="ARBA" id="ARBA00004196"/>
    </source>
</evidence>
<reference evidence="5" key="1">
    <citation type="journal article" date="2015" name="Proc. Natl. Acad. Sci. U.S.A.">
        <title>Genome sequencing of adzuki bean (Vigna angularis) provides insight into high starch and low fat accumulation and domestication.</title>
        <authorList>
            <person name="Yang K."/>
            <person name="Tian Z."/>
            <person name="Chen C."/>
            <person name="Luo L."/>
            <person name="Zhao B."/>
            <person name="Wang Z."/>
            <person name="Yu L."/>
            <person name="Li Y."/>
            <person name="Sun Y."/>
            <person name="Li W."/>
            <person name="Chen Y."/>
            <person name="Li Y."/>
            <person name="Zhang Y."/>
            <person name="Ai D."/>
            <person name="Zhao J."/>
            <person name="Shang C."/>
            <person name="Ma Y."/>
            <person name="Wu B."/>
            <person name="Wang M."/>
            <person name="Gao L."/>
            <person name="Sun D."/>
            <person name="Zhang P."/>
            <person name="Guo F."/>
            <person name="Wang W."/>
            <person name="Li Y."/>
            <person name="Wang J."/>
            <person name="Varshney R.K."/>
            <person name="Wang J."/>
            <person name="Ling H.Q."/>
            <person name="Wan P."/>
        </authorList>
    </citation>
    <scope>NUCLEOTIDE SEQUENCE</scope>
    <source>
        <strain evidence="5">cv. Jingnong 6</strain>
    </source>
</reference>
<dbReference type="InterPro" id="IPR032675">
    <property type="entry name" value="LRR_dom_sf"/>
</dbReference>
<dbReference type="InterPro" id="IPR051848">
    <property type="entry name" value="PGIP"/>
</dbReference>
<dbReference type="Proteomes" id="UP000743370">
    <property type="component" value="Unassembled WGS sequence"/>
</dbReference>
<proteinExistence type="predicted"/>
<dbReference type="Gene3D" id="3.80.10.10">
    <property type="entry name" value="Ribonuclease Inhibitor"/>
    <property type="match status" value="1"/>
</dbReference>
<dbReference type="PANTHER" id="PTHR48059">
    <property type="entry name" value="POLYGALACTURONASE INHIBITOR 1"/>
    <property type="match status" value="1"/>
</dbReference>
<protein>
    <submittedName>
        <fullName evidence="3">Polygalacturonase inhibitor 2 Polygalacturonase-inhibiting protein</fullName>
    </submittedName>
</protein>
<dbReference type="PANTHER" id="PTHR48059:SF4">
    <property type="entry name" value="POLYGALACTURONASE INHIBITOR 1-RELATED"/>
    <property type="match status" value="1"/>
</dbReference>
<evidence type="ECO:0000256" key="2">
    <source>
        <dbReference type="SAM" id="MobiDB-lite"/>
    </source>
</evidence>
<feature type="region of interest" description="Disordered" evidence="2">
    <location>
        <begin position="1"/>
        <end position="25"/>
    </location>
</feature>
<dbReference type="AlphaFoldDB" id="A0A0L9UBH1"/>
<name>A0A0L9UBH1_PHAAN</name>